<evidence type="ECO:0000313" key="9">
    <source>
        <dbReference type="Proteomes" id="UP000095087"/>
    </source>
</evidence>
<evidence type="ECO:0000256" key="4">
    <source>
        <dbReference type="ARBA" id="ARBA00023002"/>
    </source>
</evidence>
<comment type="caution">
    <text evidence="8">The sequence shown here is derived from an EMBL/GenBank/DDBJ whole genome shotgun (WGS) entry which is preliminary data.</text>
</comment>
<organism evidence="8 9">
    <name type="scientific">Methyloligella halotolerans</name>
    <dbReference type="NCBI Taxonomy" id="1177755"/>
    <lineage>
        <taxon>Bacteria</taxon>
        <taxon>Pseudomonadati</taxon>
        <taxon>Pseudomonadota</taxon>
        <taxon>Alphaproteobacteria</taxon>
        <taxon>Hyphomicrobiales</taxon>
        <taxon>Hyphomicrobiaceae</taxon>
        <taxon>Methyloligella</taxon>
    </lineage>
</organism>
<dbReference type="Pfam" id="PF00067">
    <property type="entry name" value="p450"/>
    <property type="match status" value="1"/>
</dbReference>
<dbReference type="AlphaFoldDB" id="A0A1E2RWG1"/>
<dbReference type="Proteomes" id="UP000095087">
    <property type="component" value="Unassembled WGS sequence"/>
</dbReference>
<dbReference type="GO" id="GO:0004497">
    <property type="term" value="F:monooxygenase activity"/>
    <property type="evidence" value="ECO:0007669"/>
    <property type="project" value="UniProtKB-KW"/>
</dbReference>
<dbReference type="GO" id="GO:0020037">
    <property type="term" value="F:heme binding"/>
    <property type="evidence" value="ECO:0007669"/>
    <property type="project" value="InterPro"/>
</dbReference>
<dbReference type="GO" id="GO:0005506">
    <property type="term" value="F:iron ion binding"/>
    <property type="evidence" value="ECO:0007669"/>
    <property type="project" value="InterPro"/>
</dbReference>
<gene>
    <name evidence="8" type="ORF">A7A08_02588</name>
</gene>
<reference evidence="8 9" key="1">
    <citation type="submission" date="2016-07" db="EMBL/GenBank/DDBJ databases">
        <title>Draft genome sequence of Methyloligella halotolerans C2T (VKM B-2706T=CCUG 61687T=DSM 25045T), a halotolerant polyhydroxybutyrate accumulating methylotroph.</title>
        <authorList>
            <person name="Vasilenko O.V."/>
            <person name="Doronina N.V."/>
            <person name="Poroshina M.N."/>
            <person name="Tarlachkov S.V."/>
            <person name="Trotsenko Y.A."/>
        </authorList>
    </citation>
    <scope>NUCLEOTIDE SEQUENCE [LARGE SCALE GENOMIC DNA]</scope>
    <source>
        <strain evidence="8 9">VKM B-2706</strain>
    </source>
</reference>
<dbReference type="InterPro" id="IPR050196">
    <property type="entry name" value="Cytochrome_P450_Monoox"/>
</dbReference>
<keyword evidence="3 7" id="KW-0479">Metal-binding</keyword>
<keyword evidence="2 7" id="KW-0349">Heme</keyword>
<keyword evidence="9" id="KW-1185">Reference proteome</keyword>
<dbReference type="Gene3D" id="1.10.630.10">
    <property type="entry name" value="Cytochrome P450"/>
    <property type="match status" value="1"/>
</dbReference>
<dbReference type="InterPro" id="IPR036396">
    <property type="entry name" value="Cyt_P450_sf"/>
</dbReference>
<evidence type="ECO:0000256" key="1">
    <source>
        <dbReference type="ARBA" id="ARBA00010617"/>
    </source>
</evidence>
<comment type="similarity">
    <text evidence="1">Belongs to the cytochrome P450 family.</text>
</comment>
<evidence type="ECO:0000256" key="6">
    <source>
        <dbReference type="ARBA" id="ARBA00023033"/>
    </source>
</evidence>
<name>A0A1E2RWG1_9HYPH</name>
<dbReference type="PRINTS" id="PR00385">
    <property type="entry name" value="P450"/>
</dbReference>
<dbReference type="STRING" id="1177755.A7A08_02588"/>
<comment type="cofactor">
    <cofactor evidence="7">
        <name>heme</name>
        <dbReference type="ChEBI" id="CHEBI:30413"/>
    </cofactor>
</comment>
<keyword evidence="4 8" id="KW-0560">Oxidoreductase</keyword>
<evidence type="ECO:0000256" key="2">
    <source>
        <dbReference type="ARBA" id="ARBA00022617"/>
    </source>
</evidence>
<dbReference type="InterPro" id="IPR001128">
    <property type="entry name" value="Cyt_P450"/>
</dbReference>
<dbReference type="SUPFAM" id="SSF48264">
    <property type="entry name" value="Cytochrome P450"/>
    <property type="match status" value="1"/>
</dbReference>
<dbReference type="GO" id="GO:0016705">
    <property type="term" value="F:oxidoreductase activity, acting on paired donors, with incorporation or reduction of molecular oxygen"/>
    <property type="evidence" value="ECO:0007669"/>
    <property type="project" value="InterPro"/>
</dbReference>
<dbReference type="RefSeq" id="WP_245290925.1">
    <property type="nucleotide sequence ID" value="NZ_MASI01000007.1"/>
</dbReference>
<keyword evidence="5 7" id="KW-0408">Iron</keyword>
<dbReference type="PRINTS" id="PR00463">
    <property type="entry name" value="EP450I"/>
</dbReference>
<keyword evidence="6 8" id="KW-0503">Monooxygenase</keyword>
<dbReference type="EMBL" id="MASI01000007">
    <property type="protein sequence ID" value="ODA66465.1"/>
    <property type="molecule type" value="Genomic_DNA"/>
</dbReference>
<dbReference type="PANTHER" id="PTHR24291">
    <property type="entry name" value="CYTOCHROME P450 FAMILY 4"/>
    <property type="match status" value="1"/>
</dbReference>
<evidence type="ECO:0000256" key="3">
    <source>
        <dbReference type="ARBA" id="ARBA00022723"/>
    </source>
</evidence>
<dbReference type="PANTHER" id="PTHR24291:SF50">
    <property type="entry name" value="BIFUNCTIONAL ALBAFLAVENONE MONOOXYGENASE_TERPENE SYNTHASE"/>
    <property type="match status" value="1"/>
</dbReference>
<evidence type="ECO:0000256" key="5">
    <source>
        <dbReference type="ARBA" id="ARBA00023004"/>
    </source>
</evidence>
<dbReference type="InterPro" id="IPR002401">
    <property type="entry name" value="Cyt_P450_E_grp-I"/>
</dbReference>
<protein>
    <submittedName>
        <fullName evidence="8">Epi-isozizaene 5-monooxygenase/(E)-beta-farnesene synthase</fullName>
        <ecNumber evidence="8">1.14.13.106</ecNumber>
    </submittedName>
</protein>
<proteinExistence type="inferred from homology"/>
<dbReference type="EC" id="1.14.13.106" evidence="8"/>
<evidence type="ECO:0000256" key="7">
    <source>
        <dbReference type="PIRSR" id="PIRSR602401-1"/>
    </source>
</evidence>
<dbReference type="PATRIC" id="fig|1177755.3.peg.2611"/>
<feature type="binding site" description="axial binding residue" evidence="7">
    <location>
        <position position="401"/>
    </location>
    <ligand>
        <name>heme</name>
        <dbReference type="ChEBI" id="CHEBI:30413"/>
    </ligand>
    <ligandPart>
        <name>Fe</name>
        <dbReference type="ChEBI" id="CHEBI:18248"/>
    </ligandPart>
</feature>
<evidence type="ECO:0000313" key="8">
    <source>
        <dbReference type="EMBL" id="ODA66465.1"/>
    </source>
</evidence>
<accession>A0A1E2RWG1</accession>
<sequence length="457" mass="53098">MVDMTVTYAPSHGLGEEQSIWFKLTPLLAQENPMQMLLRLTDKYNGVMPVNLKNQRIVMLAKPEHAQRVLVDNAENYTKYFDGLRPIFGKSMITIDGALWQKIRMPQQAAFHPGMFEEYFPYLMNSINSKMERWDQLAESGETIEMVEETWTLAADMVCRALFDREMPFNPHFIFKQVKTYTDVGNHKSIRMRRVNGELEEITQETAAKAMEIWDSVPDSVMNAAIIDNREKTLLTMLQDAAENPEFPEFDHRQAVDEMKQYLWAGTETTALTLAWSLYLLSTHPEALKRIREEAYAVCGDRDPEWNEVQQLTYTRMVIQETMRLYPPIWALIRIAQEEDEIDGHKINPGDKVVVCTYVLHHSDKYWNNPEEFDPERFSRERMKKRVKYSYLPFAAGRRSCIGGALSQIENTLALVQLLRRFTPEYVGEEEPKIHATVTLTPKGGLPFRIKRIEDTV</sequence>